<evidence type="ECO:0000313" key="11">
    <source>
        <dbReference type="EMBL" id="SMO55236.1"/>
    </source>
</evidence>
<feature type="transmembrane region" description="Helical" evidence="10">
    <location>
        <begin position="378"/>
        <end position="396"/>
    </location>
</feature>
<dbReference type="GO" id="GO:0008360">
    <property type="term" value="P:regulation of cell shape"/>
    <property type="evidence" value="ECO:0007669"/>
    <property type="project" value="UniProtKB-KW"/>
</dbReference>
<feature type="transmembrane region" description="Helical" evidence="10">
    <location>
        <begin position="54"/>
        <end position="73"/>
    </location>
</feature>
<evidence type="ECO:0000256" key="7">
    <source>
        <dbReference type="ARBA" id="ARBA00023136"/>
    </source>
</evidence>
<feature type="transmembrane region" description="Helical" evidence="10">
    <location>
        <begin position="236"/>
        <end position="256"/>
    </location>
</feature>
<dbReference type="AlphaFoldDB" id="A0A521C738"/>
<evidence type="ECO:0000256" key="5">
    <source>
        <dbReference type="ARBA" id="ARBA00022984"/>
    </source>
</evidence>
<dbReference type="InterPro" id="IPR004268">
    <property type="entry name" value="MurJ"/>
</dbReference>
<keyword evidence="7 10" id="KW-0472">Membrane</keyword>
<evidence type="ECO:0000256" key="10">
    <source>
        <dbReference type="SAM" id="Phobius"/>
    </source>
</evidence>
<feature type="transmembrane region" description="Helical" evidence="10">
    <location>
        <begin position="402"/>
        <end position="428"/>
    </location>
</feature>
<evidence type="ECO:0000256" key="9">
    <source>
        <dbReference type="ARBA" id="ARBA00061532"/>
    </source>
</evidence>
<keyword evidence="4" id="KW-0133">Cell shape</keyword>
<feature type="transmembrane region" description="Helical" evidence="10">
    <location>
        <begin position="194"/>
        <end position="215"/>
    </location>
</feature>
<comment type="similarity">
    <text evidence="9">Belongs to the MurJ/MviN family.</text>
</comment>
<dbReference type="PANTHER" id="PTHR42925">
    <property type="entry name" value="MULTIDRUG AND TOXIN EFFLUX PROTEIN MATE FAMILY"/>
    <property type="match status" value="1"/>
</dbReference>
<gene>
    <name evidence="11" type="ORF">SAMN06269117_11035</name>
</gene>
<comment type="function">
    <text evidence="8">Involved in peptidoglycan biosynthesis. Transports lipid-linked peptidoglycan precursors from the inner to the outer leaflet of the cytoplasmic membrane.</text>
</comment>
<proteinExistence type="inferred from homology"/>
<feature type="transmembrane region" description="Helical" evidence="10">
    <location>
        <begin position="137"/>
        <end position="156"/>
    </location>
</feature>
<protein>
    <submittedName>
        <fullName evidence="11">Putative peptidoglycan lipid II flippase</fullName>
    </submittedName>
</protein>
<evidence type="ECO:0000256" key="4">
    <source>
        <dbReference type="ARBA" id="ARBA00022960"/>
    </source>
</evidence>
<keyword evidence="12" id="KW-1185">Reference proteome</keyword>
<sequence length="435" mass="49357">MTKFFSAIFNVADKENILDALVRSSIISIVARGFGYLKHIAIAVLLGFSIQTDAFFMALSLIGIFLIFADVFDSIGVPNLVKARLENQEEFERLTGLLFSFTLFLIFTVGFLSVVSLPFILKIPVGFKAKAVTYTKLSYFLLMPYLLLSFLFHHFGAILRSVRRFTPYFIGEFIFSFVTFLFTVTGLALFKSWIVLPISLSLAQVVATIYMLYVGREFIHLSLFFNQTTKKLLKHFFFLSALYGVFHLFVVVDRAFASLLGEKSISSLYYGLTIASIPRVILRLEHMAITSLSETRGSLSKLNFYVKKVLIFSIPIIFIFFFLSKIIVKLLFGYGAFSKTDVTLTAEATKYYSLSIPLMFLWPLFYRVFQIKENLKPVFFVAVAGVVVNALLNYFLVVVYELGIMGICLGTFGAYLLICGFSYLILYLGDKSYEK</sequence>
<keyword evidence="5" id="KW-0573">Peptidoglycan synthesis</keyword>
<dbReference type="InterPro" id="IPR047135">
    <property type="entry name" value="YsiQ"/>
</dbReference>
<feature type="transmembrane region" description="Helical" evidence="10">
    <location>
        <begin position="351"/>
        <end position="369"/>
    </location>
</feature>
<dbReference type="Pfam" id="PF03023">
    <property type="entry name" value="MurJ"/>
    <property type="match status" value="1"/>
</dbReference>
<dbReference type="GO" id="GO:0005886">
    <property type="term" value="C:plasma membrane"/>
    <property type="evidence" value="ECO:0007669"/>
    <property type="project" value="UniProtKB-SubCell"/>
</dbReference>
<organism evidence="11 12">
    <name type="scientific">Balnearium lithotrophicum</name>
    <dbReference type="NCBI Taxonomy" id="223788"/>
    <lineage>
        <taxon>Bacteria</taxon>
        <taxon>Pseudomonadati</taxon>
        <taxon>Aquificota</taxon>
        <taxon>Aquificia</taxon>
        <taxon>Desulfurobacteriales</taxon>
        <taxon>Desulfurobacteriaceae</taxon>
        <taxon>Balnearium</taxon>
    </lineage>
</organism>
<dbReference type="PANTHER" id="PTHR42925:SF1">
    <property type="entry name" value="VIRULENCE FACTOR MVIN"/>
    <property type="match status" value="1"/>
</dbReference>
<feature type="transmembrane region" description="Helical" evidence="10">
    <location>
        <begin position="21"/>
        <end position="48"/>
    </location>
</feature>
<reference evidence="11 12" key="1">
    <citation type="submission" date="2017-05" db="EMBL/GenBank/DDBJ databases">
        <authorList>
            <person name="Varghese N."/>
            <person name="Submissions S."/>
        </authorList>
    </citation>
    <scope>NUCLEOTIDE SEQUENCE [LARGE SCALE GENOMIC DNA]</scope>
    <source>
        <strain evidence="11 12">DSM 16304</strain>
    </source>
</reference>
<dbReference type="GO" id="GO:0009252">
    <property type="term" value="P:peptidoglycan biosynthetic process"/>
    <property type="evidence" value="ECO:0007669"/>
    <property type="project" value="UniProtKB-KW"/>
</dbReference>
<dbReference type="Proteomes" id="UP000317315">
    <property type="component" value="Unassembled WGS sequence"/>
</dbReference>
<feature type="transmembrane region" description="Helical" evidence="10">
    <location>
        <begin position="309"/>
        <end position="331"/>
    </location>
</feature>
<keyword evidence="2" id="KW-1003">Cell membrane</keyword>
<dbReference type="RefSeq" id="WP_221928597.1">
    <property type="nucleotide sequence ID" value="NZ_FXTM01000010.1"/>
</dbReference>
<name>A0A521C738_9BACT</name>
<dbReference type="EMBL" id="FXTM01000010">
    <property type="protein sequence ID" value="SMO55236.1"/>
    <property type="molecule type" value="Genomic_DNA"/>
</dbReference>
<feature type="transmembrane region" description="Helical" evidence="10">
    <location>
        <begin position="94"/>
        <end position="117"/>
    </location>
</feature>
<evidence type="ECO:0000256" key="6">
    <source>
        <dbReference type="ARBA" id="ARBA00022989"/>
    </source>
</evidence>
<evidence type="ECO:0000313" key="12">
    <source>
        <dbReference type="Proteomes" id="UP000317315"/>
    </source>
</evidence>
<evidence type="ECO:0000256" key="8">
    <source>
        <dbReference type="ARBA" id="ARBA00060041"/>
    </source>
</evidence>
<evidence type="ECO:0000256" key="1">
    <source>
        <dbReference type="ARBA" id="ARBA00004651"/>
    </source>
</evidence>
<evidence type="ECO:0000256" key="3">
    <source>
        <dbReference type="ARBA" id="ARBA00022692"/>
    </source>
</evidence>
<feature type="transmembrane region" description="Helical" evidence="10">
    <location>
        <begin position="168"/>
        <end position="188"/>
    </location>
</feature>
<keyword evidence="3 10" id="KW-0812">Transmembrane</keyword>
<comment type="subcellular location">
    <subcellularLocation>
        <location evidence="1">Cell membrane</location>
        <topology evidence="1">Multi-pass membrane protein</topology>
    </subcellularLocation>
</comment>
<keyword evidence="6 10" id="KW-1133">Transmembrane helix</keyword>
<accession>A0A521C738</accession>
<evidence type="ECO:0000256" key="2">
    <source>
        <dbReference type="ARBA" id="ARBA00022475"/>
    </source>
</evidence>
<dbReference type="PRINTS" id="PR01806">
    <property type="entry name" value="VIRFACTRMVIN"/>
</dbReference>